<sequence>MIRVNIVRVASSIVGSHSVIFNPSSSWQTLSAPVQSGSAKIRSRIMATSSYAMLSDPLSRRKLLFRQLFEKDSSTYNLLAHQSYSPSKTCSGWLIEPVDKMVERDLSLVKELGLKPIYAMNTHVC</sequence>
<keyword evidence="2" id="KW-1185">Reference proteome</keyword>
<dbReference type="Proteomes" id="UP000237105">
    <property type="component" value="Unassembled WGS sequence"/>
</dbReference>
<dbReference type="GO" id="GO:0050313">
    <property type="term" value="F:sulfur dioxygenase activity"/>
    <property type="evidence" value="ECO:0007669"/>
    <property type="project" value="TreeGrafter"/>
</dbReference>
<dbReference type="OrthoDB" id="10442780at2759"/>
<dbReference type="STRING" id="3476.A0A2P5A7M6"/>
<dbReference type="InterPro" id="IPR051682">
    <property type="entry name" value="Mito_Persulfide_Diox"/>
</dbReference>
<dbReference type="Gene3D" id="3.60.15.10">
    <property type="entry name" value="Ribonuclease Z/Hydroxyacylglutathione hydrolase-like"/>
    <property type="match status" value="1"/>
</dbReference>
<proteinExistence type="predicted"/>
<dbReference type="GO" id="GO:0005739">
    <property type="term" value="C:mitochondrion"/>
    <property type="evidence" value="ECO:0007669"/>
    <property type="project" value="TreeGrafter"/>
</dbReference>
<comment type="caution">
    <text evidence="1">The sequence shown here is derived from an EMBL/GenBank/DDBJ whole genome shotgun (WGS) entry which is preliminary data.</text>
</comment>
<accession>A0A2P5A7M6</accession>
<reference evidence="2" key="1">
    <citation type="submission" date="2016-06" db="EMBL/GenBank/DDBJ databases">
        <title>Parallel loss of symbiosis genes in relatives of nitrogen-fixing non-legume Parasponia.</title>
        <authorList>
            <person name="Van Velzen R."/>
            <person name="Holmer R."/>
            <person name="Bu F."/>
            <person name="Rutten L."/>
            <person name="Van Zeijl A."/>
            <person name="Liu W."/>
            <person name="Santuari L."/>
            <person name="Cao Q."/>
            <person name="Sharma T."/>
            <person name="Shen D."/>
            <person name="Roswanjaya Y."/>
            <person name="Wardhani T."/>
            <person name="Kalhor M.S."/>
            <person name="Jansen J."/>
            <person name="Van den Hoogen J."/>
            <person name="Gungor B."/>
            <person name="Hartog M."/>
            <person name="Hontelez J."/>
            <person name="Verver J."/>
            <person name="Yang W.-C."/>
            <person name="Schijlen E."/>
            <person name="Repin R."/>
            <person name="Schilthuizen M."/>
            <person name="Schranz E."/>
            <person name="Heidstra R."/>
            <person name="Miyata K."/>
            <person name="Fedorova E."/>
            <person name="Kohlen W."/>
            <person name="Bisseling T."/>
            <person name="Smit S."/>
            <person name="Geurts R."/>
        </authorList>
    </citation>
    <scope>NUCLEOTIDE SEQUENCE [LARGE SCALE GENOMIC DNA]</scope>
    <source>
        <strain evidence="2">cv. WU1-14</strain>
    </source>
</reference>
<dbReference type="GO" id="GO:0006749">
    <property type="term" value="P:glutathione metabolic process"/>
    <property type="evidence" value="ECO:0007669"/>
    <property type="project" value="TreeGrafter"/>
</dbReference>
<dbReference type="GO" id="GO:0070813">
    <property type="term" value="P:hydrogen sulfide metabolic process"/>
    <property type="evidence" value="ECO:0007669"/>
    <property type="project" value="TreeGrafter"/>
</dbReference>
<evidence type="ECO:0000313" key="1">
    <source>
        <dbReference type="EMBL" id="PON32546.1"/>
    </source>
</evidence>
<evidence type="ECO:0000313" key="2">
    <source>
        <dbReference type="Proteomes" id="UP000237105"/>
    </source>
</evidence>
<dbReference type="InterPro" id="IPR036866">
    <property type="entry name" value="RibonucZ/Hydroxyglut_hydro"/>
</dbReference>
<dbReference type="PANTHER" id="PTHR43084:SF1">
    <property type="entry name" value="PERSULFIDE DIOXYGENASE ETHE1, MITOCHONDRIAL"/>
    <property type="match status" value="1"/>
</dbReference>
<dbReference type="AlphaFoldDB" id="A0A2P5A7M6"/>
<name>A0A2P5A7M6_PARAD</name>
<protein>
    <submittedName>
        <fullName evidence="1">Uncharacterized protein</fullName>
    </submittedName>
</protein>
<dbReference type="PANTHER" id="PTHR43084">
    <property type="entry name" value="PERSULFIDE DIOXYGENASE ETHE1"/>
    <property type="match status" value="1"/>
</dbReference>
<organism evidence="1 2">
    <name type="scientific">Parasponia andersonii</name>
    <name type="common">Sponia andersonii</name>
    <dbReference type="NCBI Taxonomy" id="3476"/>
    <lineage>
        <taxon>Eukaryota</taxon>
        <taxon>Viridiplantae</taxon>
        <taxon>Streptophyta</taxon>
        <taxon>Embryophyta</taxon>
        <taxon>Tracheophyta</taxon>
        <taxon>Spermatophyta</taxon>
        <taxon>Magnoliopsida</taxon>
        <taxon>eudicotyledons</taxon>
        <taxon>Gunneridae</taxon>
        <taxon>Pentapetalae</taxon>
        <taxon>rosids</taxon>
        <taxon>fabids</taxon>
        <taxon>Rosales</taxon>
        <taxon>Cannabaceae</taxon>
        <taxon>Parasponia</taxon>
    </lineage>
</organism>
<gene>
    <name evidence="1" type="ORF">PanWU01x14_360380</name>
</gene>
<dbReference type="EMBL" id="JXTB01000805">
    <property type="protein sequence ID" value="PON32546.1"/>
    <property type="molecule type" value="Genomic_DNA"/>
</dbReference>